<feature type="domain" description="DUF6879" evidence="1">
    <location>
        <begin position="6"/>
        <end position="168"/>
    </location>
</feature>
<dbReference type="EMBL" id="BMVG01000002">
    <property type="protein sequence ID" value="GHE00242.1"/>
    <property type="molecule type" value="Genomic_DNA"/>
</dbReference>
<name>A0A918YED0_9ACTN</name>
<protein>
    <recommendedName>
        <fullName evidence="1">DUF6879 domain-containing protein</fullName>
    </recommendedName>
</protein>
<dbReference type="Proteomes" id="UP000655443">
    <property type="component" value="Unassembled WGS sequence"/>
</dbReference>
<dbReference type="AlphaFoldDB" id="A0A918YED0"/>
<sequence>MSSIPEFGELLAGTERSAVHLETRDTYFSNPRFEAWRRGLRVDWTDRASWWRPFHQDIADAVARGVSVRRARVVSEPVSDYIRWEHQQTRANLEAGEVVRWLPRPLAVDLLLPANDFWIFDGRLMRVHHFSGDGEWVGKELCGDEGAVQACSAAFELIWQRAIEHDEYEIK</sequence>
<evidence type="ECO:0000313" key="2">
    <source>
        <dbReference type="EMBL" id="GHE00242.1"/>
    </source>
</evidence>
<reference evidence="2" key="2">
    <citation type="submission" date="2020-09" db="EMBL/GenBank/DDBJ databases">
        <authorList>
            <person name="Sun Q."/>
            <person name="Ohkuma M."/>
        </authorList>
    </citation>
    <scope>NUCLEOTIDE SEQUENCE</scope>
    <source>
        <strain evidence="2">JCM 4714</strain>
    </source>
</reference>
<comment type="caution">
    <text evidence="2">The sequence shown here is derived from an EMBL/GenBank/DDBJ whole genome shotgun (WGS) entry which is preliminary data.</text>
</comment>
<organism evidence="2 3">
    <name type="scientific">Streptomyces alanosinicus</name>
    <dbReference type="NCBI Taxonomy" id="68171"/>
    <lineage>
        <taxon>Bacteria</taxon>
        <taxon>Bacillati</taxon>
        <taxon>Actinomycetota</taxon>
        <taxon>Actinomycetes</taxon>
        <taxon>Kitasatosporales</taxon>
        <taxon>Streptomycetaceae</taxon>
        <taxon>Streptomyces</taxon>
    </lineage>
</organism>
<evidence type="ECO:0000313" key="3">
    <source>
        <dbReference type="Proteomes" id="UP000655443"/>
    </source>
</evidence>
<gene>
    <name evidence="2" type="ORF">GCM10010339_14630</name>
</gene>
<proteinExistence type="predicted"/>
<keyword evidence="3" id="KW-1185">Reference proteome</keyword>
<reference evidence="2" key="1">
    <citation type="journal article" date="2014" name="Int. J. Syst. Evol. Microbiol.">
        <title>Complete genome sequence of Corynebacterium casei LMG S-19264T (=DSM 44701T), isolated from a smear-ripened cheese.</title>
        <authorList>
            <consortium name="US DOE Joint Genome Institute (JGI-PGF)"/>
            <person name="Walter F."/>
            <person name="Albersmeier A."/>
            <person name="Kalinowski J."/>
            <person name="Ruckert C."/>
        </authorList>
    </citation>
    <scope>NUCLEOTIDE SEQUENCE</scope>
    <source>
        <strain evidence="2">JCM 4714</strain>
    </source>
</reference>
<dbReference type="InterPro" id="IPR049244">
    <property type="entry name" value="DUF6879"/>
</dbReference>
<dbReference type="RefSeq" id="WP_189949641.1">
    <property type="nucleotide sequence ID" value="NZ_BMVG01000002.1"/>
</dbReference>
<dbReference type="Pfam" id="PF21806">
    <property type="entry name" value="DUF6879"/>
    <property type="match status" value="1"/>
</dbReference>
<evidence type="ECO:0000259" key="1">
    <source>
        <dbReference type="Pfam" id="PF21806"/>
    </source>
</evidence>
<accession>A0A918YED0</accession>